<dbReference type="InterPro" id="IPR059000">
    <property type="entry name" value="ATPase_P-type_domA"/>
</dbReference>
<dbReference type="InterPro" id="IPR044492">
    <property type="entry name" value="P_typ_ATPase_HD_dom"/>
</dbReference>
<dbReference type="InterPro" id="IPR023298">
    <property type="entry name" value="ATPase_P-typ_TM_dom_sf"/>
</dbReference>
<dbReference type="SUPFAM" id="SSF56784">
    <property type="entry name" value="HAD-like"/>
    <property type="match status" value="1"/>
</dbReference>
<feature type="transmembrane region" description="Helical" evidence="8">
    <location>
        <begin position="640"/>
        <end position="661"/>
    </location>
</feature>
<evidence type="ECO:0000256" key="7">
    <source>
        <dbReference type="ARBA" id="ARBA00023136"/>
    </source>
</evidence>
<dbReference type="Gene3D" id="2.70.150.10">
    <property type="entry name" value="Calcium-transporting ATPase, cytoplasmic transduction domain A"/>
    <property type="match status" value="1"/>
</dbReference>
<feature type="transmembrane region" description="Helical" evidence="8">
    <location>
        <begin position="248"/>
        <end position="275"/>
    </location>
</feature>
<dbReference type="NCBIfam" id="TIGR01494">
    <property type="entry name" value="ATPase_P-type"/>
    <property type="match status" value="3"/>
</dbReference>
<dbReference type="SMART" id="SM00831">
    <property type="entry name" value="Cation_ATPase_N"/>
    <property type="match status" value="1"/>
</dbReference>
<dbReference type="SFLD" id="SFLDG00002">
    <property type="entry name" value="C1.7:_P-type_atpase_like"/>
    <property type="match status" value="1"/>
</dbReference>
<proteinExistence type="predicted"/>
<keyword evidence="3" id="KW-0547">Nucleotide-binding</keyword>
<organism evidence="10 11">
    <name type="scientific">Pseudaestuariivita atlantica</name>
    <dbReference type="NCBI Taxonomy" id="1317121"/>
    <lineage>
        <taxon>Bacteria</taxon>
        <taxon>Pseudomonadati</taxon>
        <taxon>Pseudomonadota</taxon>
        <taxon>Alphaproteobacteria</taxon>
        <taxon>Rhodobacterales</taxon>
        <taxon>Paracoccaceae</taxon>
        <taxon>Pseudaestuariivita</taxon>
    </lineage>
</organism>
<dbReference type="Gene3D" id="1.20.1110.10">
    <property type="entry name" value="Calcium-transporting ATPase, transmembrane domain"/>
    <property type="match status" value="1"/>
</dbReference>
<evidence type="ECO:0000313" key="11">
    <source>
        <dbReference type="Proteomes" id="UP000036938"/>
    </source>
</evidence>
<feature type="transmembrane region" description="Helical" evidence="8">
    <location>
        <begin position="217"/>
        <end position="236"/>
    </location>
</feature>
<keyword evidence="7 8" id="KW-0472">Membrane</keyword>
<feature type="transmembrane region" description="Helical" evidence="8">
    <location>
        <begin position="46"/>
        <end position="79"/>
    </location>
</feature>
<dbReference type="InterPro" id="IPR004014">
    <property type="entry name" value="ATPase_P-typ_cation-transptr_N"/>
</dbReference>
<keyword evidence="6 8" id="KW-1133">Transmembrane helix</keyword>
<dbReference type="SUPFAM" id="SSF81665">
    <property type="entry name" value="Calcium ATPase, transmembrane domain M"/>
    <property type="match status" value="1"/>
</dbReference>
<sequence>MKDLMQSGLTAGEVAVARQEFGPNEMPKLPPPPWWKTALRQLESPLVWILVAAVVAAAALGETIDAAVIAAVIILNAALGFAQEWRAERALAALTAMLDPMATVRRDGRETVIPAREIVPGDILILSTGDRVAADGTIVSAQSAEVDESILTGESVPVSKSSGDLVSAGTSLVAGLAEARITATGVNTGFAEIAKLTGGLDRRPTQLQVALARLAKWLGFAAVAVALTVAAIGMIAGQDLLDMTLTAISLAVAMVPEGLPAVVTITLALGAGAMVRRQALVRRMQAVETLGASSVICTDKTGTLTENKMVATSAWVDGALHEIATLSDEPAAQALFGRLGRVGRLCSHASVSEDAHGNVQEIGSPTEIALLRFAQAAPDIGSGDILLEVPFSSERKRMSVLLRTDDGFRLLVKGAPEVVLERATHIAYADADRSLDGIERGKLEAALQSMGSKGLRVIALAERSANSDSDTEEEGLTILGLVGLIDPPRKEVADAIALAKAAGIRVIMITGDSPVTAGAIARDLAIACDTVLTGLELKDLSDDDLVSLMSKDVLFARTRPADKLRIVTALQARGEVVAMTGDGVNDAPALKRSDIGIAMGQRGTDVAQEAADVILLDDNFATIVGAIDEGRRQFANIKKFVRYLLSSNAGEVVALVVNLLIGGPLIFLATQILWMNLVTDGVTAVALGLEKAEPDQMKAPPRKPATPILGLSGLALIVTFGLYTGTASLVIFYTFLSVDPALANTMAFTAMVVFEKVSVFAFRSLTSPVIRIGWTSNPLLLLALTLTLGLQVAAVYLPFFQTILHTVPLSASNWLWIIGLALPLIIVPELVKLARVGRQKR</sequence>
<keyword evidence="5" id="KW-1278">Translocase</keyword>
<dbReference type="Gene3D" id="3.40.50.1000">
    <property type="entry name" value="HAD superfamily/HAD-like"/>
    <property type="match status" value="1"/>
</dbReference>
<keyword evidence="11" id="KW-1185">Reference proteome</keyword>
<dbReference type="InterPro" id="IPR001757">
    <property type="entry name" value="P_typ_ATPase"/>
</dbReference>
<feature type="transmembrane region" description="Helical" evidence="8">
    <location>
        <begin position="741"/>
        <end position="766"/>
    </location>
</feature>
<evidence type="ECO:0000256" key="6">
    <source>
        <dbReference type="ARBA" id="ARBA00022989"/>
    </source>
</evidence>
<dbReference type="InterPro" id="IPR018303">
    <property type="entry name" value="ATPase_P-typ_P_site"/>
</dbReference>
<keyword evidence="2 8" id="KW-0812">Transmembrane</keyword>
<dbReference type="Pfam" id="PF00122">
    <property type="entry name" value="E1-E2_ATPase"/>
    <property type="match status" value="1"/>
</dbReference>
<evidence type="ECO:0000259" key="9">
    <source>
        <dbReference type="SMART" id="SM00831"/>
    </source>
</evidence>
<dbReference type="SFLD" id="SFLDS00003">
    <property type="entry name" value="Haloacid_Dehalogenase"/>
    <property type="match status" value="1"/>
</dbReference>
<dbReference type="RefSeq" id="WP_050532769.1">
    <property type="nucleotide sequence ID" value="NZ_AQQZ01000026.1"/>
</dbReference>
<dbReference type="SUPFAM" id="SSF81660">
    <property type="entry name" value="Metal cation-transporting ATPase, ATP-binding domain N"/>
    <property type="match status" value="1"/>
</dbReference>
<dbReference type="SUPFAM" id="SSF81653">
    <property type="entry name" value="Calcium ATPase, transduction domain A"/>
    <property type="match status" value="1"/>
</dbReference>
<evidence type="ECO:0000256" key="3">
    <source>
        <dbReference type="ARBA" id="ARBA00022741"/>
    </source>
</evidence>
<dbReference type="STRING" id="1317121.ATO11_20490"/>
<evidence type="ECO:0000256" key="5">
    <source>
        <dbReference type="ARBA" id="ARBA00022967"/>
    </source>
</evidence>
<reference evidence="10 11" key="1">
    <citation type="journal article" date="2015" name="Int. J. Syst. Evol. Microbiol.">
        <title>Aestuariivita atlantica sp. nov., isolated from deep sea sediment of the Atlantic Ocean.</title>
        <authorList>
            <person name="Li G."/>
            <person name="Lai Q."/>
            <person name="Du Y."/>
            <person name="Liu X."/>
            <person name="Sun F."/>
            <person name="Shao Z."/>
        </authorList>
    </citation>
    <scope>NUCLEOTIDE SEQUENCE [LARGE SCALE GENOMIC DNA]</scope>
    <source>
        <strain evidence="10 11">22II-S11-z3</strain>
    </source>
</reference>
<dbReference type="InterPro" id="IPR023214">
    <property type="entry name" value="HAD_sf"/>
</dbReference>
<dbReference type="OrthoDB" id="9807843at2"/>
<keyword evidence="4" id="KW-0067">ATP-binding</keyword>
<dbReference type="Pfam" id="PF13246">
    <property type="entry name" value="Cation_ATPase"/>
    <property type="match status" value="1"/>
</dbReference>
<protein>
    <submittedName>
        <fullName evidence="10">ATPase P</fullName>
    </submittedName>
</protein>
<dbReference type="PRINTS" id="PR00119">
    <property type="entry name" value="CATATPASE"/>
</dbReference>
<evidence type="ECO:0000313" key="10">
    <source>
        <dbReference type="EMBL" id="KNG91864.1"/>
    </source>
</evidence>
<feature type="transmembrane region" description="Helical" evidence="8">
    <location>
        <begin position="708"/>
        <end position="735"/>
    </location>
</feature>
<feature type="transmembrane region" description="Helical" evidence="8">
    <location>
        <begin position="667"/>
        <end position="687"/>
    </location>
</feature>
<dbReference type="InterPro" id="IPR006068">
    <property type="entry name" value="ATPase_P-typ_cation-transptr_C"/>
</dbReference>
<dbReference type="GO" id="GO:0016020">
    <property type="term" value="C:membrane"/>
    <property type="evidence" value="ECO:0007669"/>
    <property type="project" value="UniProtKB-SubCell"/>
</dbReference>
<dbReference type="GO" id="GO:0016887">
    <property type="term" value="F:ATP hydrolysis activity"/>
    <property type="evidence" value="ECO:0007669"/>
    <property type="project" value="InterPro"/>
</dbReference>
<dbReference type="EMBL" id="AQQZ01000026">
    <property type="protein sequence ID" value="KNG91864.1"/>
    <property type="molecule type" value="Genomic_DNA"/>
</dbReference>
<evidence type="ECO:0000256" key="8">
    <source>
        <dbReference type="SAM" id="Phobius"/>
    </source>
</evidence>
<name>A0A0L1JJC2_9RHOB</name>
<dbReference type="Gene3D" id="3.40.1110.10">
    <property type="entry name" value="Calcium-transporting ATPase, cytoplasmic domain N"/>
    <property type="match status" value="1"/>
</dbReference>
<feature type="transmembrane region" description="Helical" evidence="8">
    <location>
        <begin position="811"/>
        <end position="831"/>
    </location>
</feature>
<dbReference type="InterPro" id="IPR008250">
    <property type="entry name" value="ATPase_P-typ_transduc_dom_A_sf"/>
</dbReference>
<dbReference type="PROSITE" id="PS00154">
    <property type="entry name" value="ATPASE_E1_E2"/>
    <property type="match status" value="1"/>
</dbReference>
<dbReference type="GO" id="GO:0005524">
    <property type="term" value="F:ATP binding"/>
    <property type="evidence" value="ECO:0007669"/>
    <property type="project" value="UniProtKB-KW"/>
</dbReference>
<feature type="transmembrane region" description="Helical" evidence="8">
    <location>
        <begin position="778"/>
        <end position="799"/>
    </location>
</feature>
<evidence type="ECO:0000256" key="1">
    <source>
        <dbReference type="ARBA" id="ARBA00004141"/>
    </source>
</evidence>
<dbReference type="Proteomes" id="UP000036938">
    <property type="component" value="Unassembled WGS sequence"/>
</dbReference>
<dbReference type="InterPro" id="IPR023299">
    <property type="entry name" value="ATPase_P-typ_cyto_dom_N"/>
</dbReference>
<comment type="subcellular location">
    <subcellularLocation>
        <location evidence="1">Membrane</location>
        <topology evidence="1">Multi-pass membrane protein</topology>
    </subcellularLocation>
</comment>
<dbReference type="GO" id="GO:0015662">
    <property type="term" value="F:P-type ion transporter activity"/>
    <property type="evidence" value="ECO:0007669"/>
    <property type="project" value="UniProtKB-ARBA"/>
</dbReference>
<accession>A0A0L1JJC2</accession>
<dbReference type="Pfam" id="PF00689">
    <property type="entry name" value="Cation_ATPase_C"/>
    <property type="match status" value="1"/>
</dbReference>
<feature type="domain" description="Cation-transporting P-type ATPase N-terminal" evidence="9">
    <location>
        <begin position="1"/>
        <end position="62"/>
    </location>
</feature>
<comment type="caution">
    <text evidence="10">The sequence shown here is derived from an EMBL/GenBank/DDBJ whole genome shotgun (WGS) entry which is preliminary data.</text>
</comment>
<gene>
    <name evidence="10" type="ORF">ATO11_20490</name>
</gene>
<dbReference type="PANTHER" id="PTHR42861">
    <property type="entry name" value="CALCIUM-TRANSPORTING ATPASE"/>
    <property type="match status" value="1"/>
</dbReference>
<dbReference type="InterPro" id="IPR036412">
    <property type="entry name" value="HAD-like_sf"/>
</dbReference>
<dbReference type="Pfam" id="PF00690">
    <property type="entry name" value="Cation_ATPase_N"/>
    <property type="match status" value="1"/>
</dbReference>
<dbReference type="AlphaFoldDB" id="A0A0L1JJC2"/>
<dbReference type="SFLD" id="SFLDF00027">
    <property type="entry name" value="p-type_atpase"/>
    <property type="match status" value="1"/>
</dbReference>
<dbReference type="PRINTS" id="PR00120">
    <property type="entry name" value="HATPASE"/>
</dbReference>
<evidence type="ECO:0000256" key="4">
    <source>
        <dbReference type="ARBA" id="ARBA00022840"/>
    </source>
</evidence>
<evidence type="ECO:0000256" key="2">
    <source>
        <dbReference type="ARBA" id="ARBA00022692"/>
    </source>
</evidence>